<dbReference type="Proteomes" id="UP000016703">
    <property type="component" value="Chromosome"/>
</dbReference>
<gene>
    <name evidence="1" type="ORF">LMON_0347</name>
</gene>
<reference evidence="1 2" key="1">
    <citation type="journal article" date="2014" name="MBio">
        <title>Comparison of widely used Listeria monocytogenes strains EGD, 10403S, and EGD-e highlights genomic variations underlying differences in pathogenicity.</title>
        <authorList>
            <person name="Becavin C."/>
            <person name="Bouchier C."/>
            <person name="Lechat P."/>
            <person name="Archambaud C."/>
            <person name="Creno S."/>
            <person name="Gouin E."/>
            <person name="Wu Z."/>
            <person name="Kuhbacher A."/>
            <person name="Brisse S."/>
            <person name="Pucciarelli M.G."/>
            <person name="Garcia-del Portillo F."/>
            <person name="Hain T."/>
            <person name="Portnoy D.A."/>
            <person name="Chakraborty T."/>
            <person name="Lecuit M."/>
            <person name="Pizarro-Cerda J."/>
            <person name="Moszer I."/>
            <person name="Bierne H."/>
            <person name="Cossart P."/>
        </authorList>
    </citation>
    <scope>NUCLEOTIDE SEQUENCE [LARGE SCALE GENOMIC DNA]</scope>
    <source>
        <strain evidence="2">EGD / Mackaness</strain>
    </source>
</reference>
<name>A0A3Q0NBA2_LISMG</name>
<proteinExistence type="predicted"/>
<dbReference type="EMBL" id="HG421741">
    <property type="protein sequence ID" value="CDG44212.1"/>
    <property type="molecule type" value="Genomic_DNA"/>
</dbReference>
<dbReference type="KEGG" id="lmod:LMON_0347"/>
<sequence>MVLLQARQIKTGILYLDVEDSCFLQFILIAWKLIDHI</sequence>
<protein>
    <submittedName>
        <fullName evidence="1">Uncharacterized protein</fullName>
    </submittedName>
</protein>
<organism evidence="1 2">
    <name type="scientific">Listeria monocytogenes serotype 1/2a (strain EGD / Mackaness)</name>
    <dbReference type="NCBI Taxonomy" id="1334565"/>
    <lineage>
        <taxon>Bacteria</taxon>
        <taxon>Bacillati</taxon>
        <taxon>Bacillota</taxon>
        <taxon>Bacilli</taxon>
        <taxon>Bacillales</taxon>
        <taxon>Listeriaceae</taxon>
        <taxon>Listeria</taxon>
    </lineage>
</organism>
<dbReference type="AlphaFoldDB" id="A0A3Q0NBA2"/>
<evidence type="ECO:0000313" key="1">
    <source>
        <dbReference type="EMBL" id="CDG44212.1"/>
    </source>
</evidence>
<accession>A0A3Q0NBA2</accession>
<evidence type="ECO:0000313" key="2">
    <source>
        <dbReference type="Proteomes" id="UP000016703"/>
    </source>
</evidence>